<feature type="domain" description="Putative regulatory protein FmdB zinc ribbon" evidence="2">
    <location>
        <begin position="1"/>
        <end position="42"/>
    </location>
</feature>
<dbReference type="SMART" id="SM00834">
    <property type="entry name" value="CxxC_CXXC_SSSS"/>
    <property type="match status" value="1"/>
</dbReference>
<sequence>MPIYEYECKACGQRLEKLQKISAAPLTDCPACEAPELSRLVSAAGFRLAGGGWYETDFKSGGKKNLAGDAGGSAQSGSSSSKKEGAAA</sequence>
<evidence type="ECO:0000259" key="2">
    <source>
        <dbReference type="SMART" id="SM00834"/>
    </source>
</evidence>
<dbReference type="EMBL" id="CP131913">
    <property type="protein sequence ID" value="WLI73532.1"/>
    <property type="molecule type" value="Genomic_DNA"/>
</dbReference>
<dbReference type="PANTHER" id="PTHR34404">
    <property type="entry name" value="REGULATORY PROTEIN, FMDB FAMILY"/>
    <property type="match status" value="1"/>
</dbReference>
<protein>
    <submittedName>
        <fullName evidence="3">Zinc ribbon domain-containing protein</fullName>
    </submittedName>
</protein>
<dbReference type="PANTHER" id="PTHR34404:SF2">
    <property type="entry name" value="CONSERVED SERINE RICH PROTEIN"/>
    <property type="match status" value="1"/>
</dbReference>
<keyword evidence="4" id="KW-1185">Reference proteome</keyword>
<accession>A0ABY9H4Z1</accession>
<dbReference type="Pfam" id="PF09723">
    <property type="entry name" value="Zn_ribbon_8"/>
    <property type="match status" value="1"/>
</dbReference>
<dbReference type="Proteomes" id="UP001235344">
    <property type="component" value="Chromosome"/>
</dbReference>
<gene>
    <name evidence="3" type="ORF">B6N23_00895</name>
</gene>
<name>A0ABY9H4Z1_9GAMM</name>
<feature type="region of interest" description="Disordered" evidence="1">
    <location>
        <begin position="65"/>
        <end position="88"/>
    </location>
</feature>
<evidence type="ECO:0000313" key="3">
    <source>
        <dbReference type="EMBL" id="WLI73532.1"/>
    </source>
</evidence>
<organism evidence="3 4">
    <name type="scientific">Halomonas alkalicola</name>
    <dbReference type="NCBI Taxonomy" id="1930622"/>
    <lineage>
        <taxon>Bacteria</taxon>
        <taxon>Pseudomonadati</taxon>
        <taxon>Pseudomonadota</taxon>
        <taxon>Gammaproteobacteria</taxon>
        <taxon>Oceanospirillales</taxon>
        <taxon>Halomonadaceae</taxon>
        <taxon>Halomonas</taxon>
    </lineage>
</organism>
<evidence type="ECO:0000313" key="4">
    <source>
        <dbReference type="Proteomes" id="UP001235344"/>
    </source>
</evidence>
<dbReference type="InterPro" id="IPR013429">
    <property type="entry name" value="Regulatory_FmdB_Zinc_ribbon"/>
</dbReference>
<dbReference type="RefSeq" id="WP_110068678.1">
    <property type="nucleotide sequence ID" value="NZ_CP130143.1"/>
</dbReference>
<evidence type="ECO:0000256" key="1">
    <source>
        <dbReference type="SAM" id="MobiDB-lite"/>
    </source>
</evidence>
<proteinExistence type="predicted"/>
<dbReference type="NCBIfam" id="TIGR02605">
    <property type="entry name" value="CxxC_CxxC_SSSS"/>
    <property type="match status" value="1"/>
</dbReference>
<reference evidence="3 4" key="1">
    <citation type="submission" date="2023-08" db="EMBL/GenBank/DDBJ databases">
        <title>Transcriptome Analysis of Halomonas alkalicola CICC 11012s to Identify the Genes Involved in Alkaline Tolerances.</title>
        <authorList>
            <person name="Zhai L."/>
        </authorList>
    </citation>
    <scope>NUCLEOTIDE SEQUENCE [LARGE SCALE GENOMIC DNA]</scope>
    <source>
        <strain evidence="3 4">CICC 11012s</strain>
    </source>
</reference>